<gene>
    <name evidence="1" type="ORF">F383_16877</name>
</gene>
<name>A0A0B0NMG4_GOSAR</name>
<organism evidence="1 2">
    <name type="scientific">Gossypium arboreum</name>
    <name type="common">Tree cotton</name>
    <name type="synonym">Gossypium nanking</name>
    <dbReference type="NCBI Taxonomy" id="29729"/>
    <lineage>
        <taxon>Eukaryota</taxon>
        <taxon>Viridiplantae</taxon>
        <taxon>Streptophyta</taxon>
        <taxon>Embryophyta</taxon>
        <taxon>Tracheophyta</taxon>
        <taxon>Spermatophyta</taxon>
        <taxon>Magnoliopsida</taxon>
        <taxon>eudicotyledons</taxon>
        <taxon>Gunneridae</taxon>
        <taxon>Pentapetalae</taxon>
        <taxon>rosids</taxon>
        <taxon>malvids</taxon>
        <taxon>Malvales</taxon>
        <taxon>Malvaceae</taxon>
        <taxon>Malvoideae</taxon>
        <taxon>Gossypium</taxon>
    </lineage>
</organism>
<keyword evidence="2" id="KW-1185">Reference proteome</keyword>
<protein>
    <submittedName>
        <fullName evidence="1">Uncharacterized protein</fullName>
    </submittedName>
</protein>
<dbReference type="EMBL" id="KN398689">
    <property type="protein sequence ID" value="KHG13004.1"/>
    <property type="molecule type" value="Genomic_DNA"/>
</dbReference>
<evidence type="ECO:0000313" key="2">
    <source>
        <dbReference type="Proteomes" id="UP000032142"/>
    </source>
</evidence>
<reference evidence="2" key="1">
    <citation type="submission" date="2014-09" db="EMBL/GenBank/DDBJ databases">
        <authorList>
            <person name="Mudge J."/>
            <person name="Ramaraj T."/>
            <person name="Lindquist I.E."/>
            <person name="Bharti A.K."/>
            <person name="Sundararajan A."/>
            <person name="Cameron C.T."/>
            <person name="Woodward J.E."/>
            <person name="May G.D."/>
            <person name="Brubaker C."/>
            <person name="Broadhvest J."/>
            <person name="Wilkins T.A."/>
        </authorList>
    </citation>
    <scope>NUCLEOTIDE SEQUENCE</scope>
    <source>
        <strain evidence="2">cv. AKA8401</strain>
    </source>
</reference>
<evidence type="ECO:0000313" key="1">
    <source>
        <dbReference type="EMBL" id="KHG13004.1"/>
    </source>
</evidence>
<proteinExistence type="predicted"/>
<dbReference type="AlphaFoldDB" id="A0A0B0NMG4"/>
<sequence>MPLSQTRFYTTHISMPMA</sequence>
<accession>A0A0B0NMG4</accession>
<dbReference type="Proteomes" id="UP000032142">
    <property type="component" value="Unassembled WGS sequence"/>
</dbReference>